<dbReference type="PANTHER" id="PTHR39179">
    <property type="entry name" value="SPORE COAT PROTEIN I"/>
    <property type="match status" value="1"/>
</dbReference>
<dbReference type="STRING" id="491915.Aflv_2416"/>
<name>B7GKM7_ANOFW</name>
<protein>
    <submittedName>
        <fullName evidence="1">Spore coat-associated protein</fullName>
    </submittedName>
</protein>
<dbReference type="HOGENOM" id="CLU_830682_0_0_9"/>
<dbReference type="InterPro" id="IPR047175">
    <property type="entry name" value="CotS-like"/>
</dbReference>
<dbReference type="SUPFAM" id="SSF56112">
    <property type="entry name" value="Protein kinase-like (PK-like)"/>
    <property type="match status" value="1"/>
</dbReference>
<dbReference type="eggNOG" id="COG2334">
    <property type="taxonomic scope" value="Bacteria"/>
</dbReference>
<dbReference type="InterPro" id="IPR014254">
    <property type="entry name" value="Spore_coat_YutH"/>
</dbReference>
<dbReference type="AlphaFoldDB" id="B7GKM7"/>
<sequence length="337" mass="40551">MRSFPLSYEVYTYFLNIYMKEGGMCMDDYFRVDHMETKNDRFIVRSGNDIYVAIPTDERESDIQQLYYMAMYMRTQGDETIATLLPTKTGRFVGKLQGMQVSVWKMEKRNETDNLAQQLALFHQRGRTYPYDVSTRNRFGQWGELWGQRIDQLEQFWQWQVRSSEKSEMDELFIETFPYYLGLAENAIQYVVDTQLDEVPMRSDMRTICHEQFAPEAWEMGKIPTDWVCDHAGRDIAEWIRTQWLMKQVDGTITHFLRTYERVQTLSRFAWRMIYARLLFPLHYFQAIENYYGTAGDIRQGYEQQLRQVFEESDVYEQKLRHFHDMTTVSIPRLDWL</sequence>
<dbReference type="PANTHER" id="PTHR39179:SF2">
    <property type="entry name" value="ENDOSPORE COAT-ASSOCIATED PROTEIN YUTH"/>
    <property type="match status" value="1"/>
</dbReference>
<proteinExistence type="predicted"/>
<organism evidence="1 2">
    <name type="scientific">Anoxybacillus flavithermus (strain DSM 21510 / WK1)</name>
    <dbReference type="NCBI Taxonomy" id="491915"/>
    <lineage>
        <taxon>Bacteria</taxon>
        <taxon>Bacillati</taxon>
        <taxon>Bacillota</taxon>
        <taxon>Bacilli</taxon>
        <taxon>Bacillales</taxon>
        <taxon>Anoxybacillaceae</taxon>
        <taxon>Anoxybacillus</taxon>
    </lineage>
</organism>
<evidence type="ECO:0000313" key="1">
    <source>
        <dbReference type="EMBL" id="ACJ34773.1"/>
    </source>
</evidence>
<gene>
    <name evidence="1" type="ordered locus">Aflv_2416</name>
</gene>
<dbReference type="GO" id="GO:0042601">
    <property type="term" value="C:endospore-forming forespore"/>
    <property type="evidence" value="ECO:0007669"/>
    <property type="project" value="TreeGrafter"/>
</dbReference>
<dbReference type="EMBL" id="CP000922">
    <property type="protein sequence ID" value="ACJ34773.1"/>
    <property type="molecule type" value="Genomic_DNA"/>
</dbReference>
<dbReference type="NCBIfam" id="TIGR02905">
    <property type="entry name" value="spore_yutH"/>
    <property type="match status" value="1"/>
</dbReference>
<evidence type="ECO:0000313" key="2">
    <source>
        <dbReference type="Proteomes" id="UP000000742"/>
    </source>
</evidence>
<dbReference type="KEGG" id="afl:Aflv_2416"/>
<dbReference type="Gene3D" id="3.90.1200.10">
    <property type="match status" value="1"/>
</dbReference>
<reference evidence="1 2" key="1">
    <citation type="journal article" date="2008" name="Genome Biol.">
        <title>Encapsulated in silica: genome, proteome and physiology of the thermophilic bacterium Anoxybacillus flavithermus WK1.</title>
        <authorList>
            <person name="Saw J.H."/>
            <person name="Mountain B.W."/>
            <person name="Feng L."/>
            <person name="Omelchenko M.V."/>
            <person name="Hou S."/>
            <person name="Saito J.A."/>
            <person name="Stott M.B."/>
            <person name="Li D."/>
            <person name="Zhao G."/>
            <person name="Wu J."/>
            <person name="Galperin M.Y."/>
            <person name="Koonin E.V."/>
            <person name="Makarova K.S."/>
            <person name="Wolf Y.I."/>
            <person name="Rigden D.J."/>
            <person name="Dunfield P.F."/>
            <person name="Wang L."/>
            <person name="Alam M."/>
        </authorList>
    </citation>
    <scope>NUCLEOTIDE SEQUENCE [LARGE SCALE GENOMIC DNA]</scope>
    <source>
        <strain evidence="2">DSM 21510 / WK1</strain>
    </source>
</reference>
<dbReference type="InterPro" id="IPR011009">
    <property type="entry name" value="Kinase-like_dom_sf"/>
</dbReference>
<dbReference type="Proteomes" id="UP000000742">
    <property type="component" value="Chromosome"/>
</dbReference>
<accession>B7GKM7</accession>